<proteinExistence type="predicted"/>
<evidence type="ECO:0000256" key="1">
    <source>
        <dbReference type="SAM" id="MobiDB-lite"/>
    </source>
</evidence>
<name>A0ABD6CD27_9EURY</name>
<comment type="caution">
    <text evidence="2">The sequence shown here is derived from an EMBL/GenBank/DDBJ whole genome shotgun (WGS) entry which is preliminary data.</text>
</comment>
<evidence type="ECO:0000313" key="2">
    <source>
        <dbReference type="EMBL" id="MFD1588242.1"/>
    </source>
</evidence>
<dbReference type="EMBL" id="JBHUDJ010000009">
    <property type="protein sequence ID" value="MFD1588242.1"/>
    <property type="molecule type" value="Genomic_DNA"/>
</dbReference>
<gene>
    <name evidence="2" type="ORF">ACFR9U_14770</name>
</gene>
<dbReference type="Proteomes" id="UP001597119">
    <property type="component" value="Unassembled WGS sequence"/>
</dbReference>
<dbReference type="AlphaFoldDB" id="A0ABD6CD27"/>
<organism evidence="2 3">
    <name type="scientific">Halorientalis brevis</name>
    <dbReference type="NCBI Taxonomy" id="1126241"/>
    <lineage>
        <taxon>Archaea</taxon>
        <taxon>Methanobacteriati</taxon>
        <taxon>Methanobacteriota</taxon>
        <taxon>Stenosarchaea group</taxon>
        <taxon>Halobacteria</taxon>
        <taxon>Halobacteriales</taxon>
        <taxon>Haloarculaceae</taxon>
        <taxon>Halorientalis</taxon>
    </lineage>
</organism>
<keyword evidence="3" id="KW-1185">Reference proteome</keyword>
<accession>A0ABD6CD27</accession>
<dbReference type="InterPro" id="IPR025234">
    <property type="entry name" value="YjzH-like"/>
</dbReference>
<reference evidence="2 3" key="1">
    <citation type="journal article" date="2019" name="Int. J. Syst. Evol. Microbiol.">
        <title>The Global Catalogue of Microorganisms (GCM) 10K type strain sequencing project: providing services to taxonomists for standard genome sequencing and annotation.</title>
        <authorList>
            <consortium name="The Broad Institute Genomics Platform"/>
            <consortium name="The Broad Institute Genome Sequencing Center for Infectious Disease"/>
            <person name="Wu L."/>
            <person name="Ma J."/>
        </authorList>
    </citation>
    <scope>NUCLEOTIDE SEQUENCE [LARGE SCALE GENOMIC DNA]</scope>
    <source>
        <strain evidence="2 3">CGMCC 1.12125</strain>
    </source>
</reference>
<feature type="region of interest" description="Disordered" evidence="1">
    <location>
        <begin position="1"/>
        <end position="21"/>
    </location>
</feature>
<evidence type="ECO:0000313" key="3">
    <source>
        <dbReference type="Proteomes" id="UP001597119"/>
    </source>
</evidence>
<sequence length="61" mass="6960">MSQQWEYKTLEPPKGLTKRETVDPTDELNRLGADGWELTETISYDGGGTKLLVFKRPVPHE</sequence>
<dbReference type="Pfam" id="PF13783">
    <property type="entry name" value="DUF4177"/>
    <property type="match status" value="1"/>
</dbReference>
<dbReference type="RefSeq" id="WP_247381561.1">
    <property type="nucleotide sequence ID" value="NZ_JALLGV010000011.1"/>
</dbReference>
<protein>
    <submittedName>
        <fullName evidence="2">DUF4177 domain-containing protein</fullName>
    </submittedName>
</protein>